<dbReference type="InterPro" id="IPR000933">
    <property type="entry name" value="Glyco_hydro_29"/>
</dbReference>
<proteinExistence type="inferred from homology"/>
<dbReference type="OrthoDB" id="107551at2"/>
<evidence type="ECO:0000256" key="3">
    <source>
        <dbReference type="ARBA" id="ARBA00012662"/>
    </source>
</evidence>
<comment type="function">
    <text evidence="1">Alpha-L-fucosidase is responsible for hydrolyzing the alpha-1,6-linked fucose joined to the reducing-end N-acetylglucosamine of the carbohydrate moieties of glycoproteins.</text>
</comment>
<dbReference type="PIRSF" id="PIRSF001092">
    <property type="entry name" value="Alpha-L-fucosidase"/>
    <property type="match status" value="1"/>
</dbReference>
<keyword evidence="9" id="KW-1185">Reference proteome</keyword>
<feature type="domain" description="Glycoside hydrolase family 29 N-terminal" evidence="7">
    <location>
        <begin position="27"/>
        <end position="353"/>
    </location>
</feature>
<protein>
    <recommendedName>
        <fullName evidence="3">alpha-L-fucosidase</fullName>
        <ecNumber evidence="3">3.2.1.51</ecNumber>
    </recommendedName>
</protein>
<dbReference type="STRING" id="154621.RV11_GL001263"/>
<dbReference type="EMBL" id="AJAT01000010">
    <property type="protein sequence ID" value="EOL46697.1"/>
    <property type="molecule type" value="Genomic_DNA"/>
</dbReference>
<dbReference type="Pfam" id="PF01120">
    <property type="entry name" value="Alpha_L_fucos"/>
    <property type="match status" value="1"/>
</dbReference>
<dbReference type="AlphaFoldDB" id="R3WGV8"/>
<dbReference type="EC" id="3.2.1.51" evidence="3"/>
<dbReference type="Proteomes" id="UP000013785">
    <property type="component" value="Unassembled WGS sequence"/>
</dbReference>
<evidence type="ECO:0000256" key="5">
    <source>
        <dbReference type="ARBA" id="ARBA00022801"/>
    </source>
</evidence>
<dbReference type="GO" id="GO:0016139">
    <property type="term" value="P:glycoside catabolic process"/>
    <property type="evidence" value="ECO:0007669"/>
    <property type="project" value="TreeGrafter"/>
</dbReference>
<dbReference type="SMART" id="SM00812">
    <property type="entry name" value="Alpha_L_fucos"/>
    <property type="match status" value="1"/>
</dbReference>
<organism evidence="8 9">
    <name type="scientific">Enterococcus phoeniculicola ATCC BAA-412</name>
    <dbReference type="NCBI Taxonomy" id="1158610"/>
    <lineage>
        <taxon>Bacteria</taxon>
        <taxon>Bacillati</taxon>
        <taxon>Bacillota</taxon>
        <taxon>Bacilli</taxon>
        <taxon>Lactobacillales</taxon>
        <taxon>Enterococcaceae</taxon>
        <taxon>Enterococcus</taxon>
    </lineage>
</organism>
<name>R3WGV8_9ENTE</name>
<dbReference type="eggNOG" id="COG3669">
    <property type="taxonomic scope" value="Bacteria"/>
</dbReference>
<evidence type="ECO:0000256" key="6">
    <source>
        <dbReference type="ARBA" id="ARBA00023295"/>
    </source>
</evidence>
<keyword evidence="5" id="KW-0378">Hydrolase</keyword>
<evidence type="ECO:0000313" key="8">
    <source>
        <dbReference type="EMBL" id="EOL46697.1"/>
    </source>
</evidence>
<gene>
    <name evidence="8" type="ORF">UC3_00817</name>
</gene>
<evidence type="ECO:0000313" key="9">
    <source>
        <dbReference type="Proteomes" id="UP000013785"/>
    </source>
</evidence>
<dbReference type="InterPro" id="IPR017853">
    <property type="entry name" value="GH"/>
</dbReference>
<evidence type="ECO:0000259" key="7">
    <source>
        <dbReference type="Pfam" id="PF01120"/>
    </source>
</evidence>
<dbReference type="GO" id="GO:0004560">
    <property type="term" value="F:alpha-L-fucosidase activity"/>
    <property type="evidence" value="ECO:0007669"/>
    <property type="project" value="InterPro"/>
</dbReference>
<accession>R3WGV8</accession>
<dbReference type="PANTHER" id="PTHR10030">
    <property type="entry name" value="ALPHA-L-FUCOSIDASE"/>
    <property type="match status" value="1"/>
</dbReference>
<keyword evidence="4" id="KW-0732">Signal</keyword>
<evidence type="ECO:0000256" key="1">
    <source>
        <dbReference type="ARBA" id="ARBA00004071"/>
    </source>
</evidence>
<evidence type="ECO:0000256" key="4">
    <source>
        <dbReference type="ARBA" id="ARBA00022729"/>
    </source>
</evidence>
<dbReference type="GO" id="GO:0005764">
    <property type="term" value="C:lysosome"/>
    <property type="evidence" value="ECO:0007669"/>
    <property type="project" value="TreeGrafter"/>
</dbReference>
<dbReference type="RefSeq" id="WP_010767490.1">
    <property type="nucleotide sequence ID" value="NZ_ASWE01000002.1"/>
</dbReference>
<dbReference type="InterPro" id="IPR016286">
    <property type="entry name" value="FUC_metazoa-typ"/>
</dbReference>
<comment type="similarity">
    <text evidence="2">Belongs to the glycosyl hydrolase 29 family.</text>
</comment>
<dbReference type="Gene3D" id="3.20.20.80">
    <property type="entry name" value="Glycosidases"/>
    <property type="match status" value="1"/>
</dbReference>
<reference evidence="8 9" key="1">
    <citation type="submission" date="2013-02" db="EMBL/GenBank/DDBJ databases">
        <title>The Genome Sequence of Enterococcus phoeniculicola BAA-412.</title>
        <authorList>
            <consortium name="The Broad Institute Genome Sequencing Platform"/>
            <consortium name="The Broad Institute Genome Sequencing Center for Infectious Disease"/>
            <person name="Earl A.M."/>
            <person name="Gilmore M.S."/>
            <person name="Lebreton F."/>
            <person name="Walker B."/>
            <person name="Young S.K."/>
            <person name="Zeng Q."/>
            <person name="Gargeya S."/>
            <person name="Fitzgerald M."/>
            <person name="Haas B."/>
            <person name="Abouelleil A."/>
            <person name="Alvarado L."/>
            <person name="Arachchi H.M."/>
            <person name="Berlin A.M."/>
            <person name="Chapman S.B."/>
            <person name="Dewar J."/>
            <person name="Goldberg J."/>
            <person name="Griggs A."/>
            <person name="Gujja S."/>
            <person name="Hansen M."/>
            <person name="Howarth C."/>
            <person name="Imamovic A."/>
            <person name="Larimer J."/>
            <person name="McCowan C."/>
            <person name="Murphy C."/>
            <person name="Neiman D."/>
            <person name="Pearson M."/>
            <person name="Priest M."/>
            <person name="Roberts A."/>
            <person name="Saif S."/>
            <person name="Shea T."/>
            <person name="Sisk P."/>
            <person name="Sykes S."/>
            <person name="Wortman J."/>
            <person name="Nusbaum C."/>
            <person name="Birren B."/>
        </authorList>
    </citation>
    <scope>NUCLEOTIDE SEQUENCE [LARGE SCALE GENOMIC DNA]</scope>
    <source>
        <strain evidence="8 9">ATCC BAA-412</strain>
    </source>
</reference>
<dbReference type="InterPro" id="IPR057739">
    <property type="entry name" value="Glyco_hydro_29_N"/>
</dbReference>
<dbReference type="GO" id="GO:0006004">
    <property type="term" value="P:fucose metabolic process"/>
    <property type="evidence" value="ECO:0007669"/>
    <property type="project" value="InterPro"/>
</dbReference>
<dbReference type="SUPFAM" id="SSF51445">
    <property type="entry name" value="(Trans)glycosidases"/>
    <property type="match status" value="1"/>
</dbReference>
<comment type="caution">
    <text evidence="8">The sequence shown here is derived from an EMBL/GenBank/DDBJ whole genome shotgun (WGS) entry which is preliminary data.</text>
</comment>
<keyword evidence="6" id="KW-0326">Glycosidase</keyword>
<evidence type="ECO:0000256" key="2">
    <source>
        <dbReference type="ARBA" id="ARBA00007951"/>
    </source>
</evidence>
<sequence length="446" mass="51208">MTIRGDIETNKGFDEDTTIGITEGLRKKLEAFQDMKLGVIFHWGLYAEAGIVESWQLSAEDDWARKKPWRKDLNTLRKDYWNLCYSFNPVKFQPDDWAKKCKDAGFKYMLFTTKHHDGFSMYDTQLSDYKITSKRFPFHENSKSDVLKETFEAFRKEGMAVGAYYSKADWHSPYYWVPGQVPVGRYTSYDPQEDPIMWQRFVHFVHGQLTEIMSNYGEVDILWLDAGWVGPQTGEDLKMAELAEKLRRLQKDLIMVDRTIGGAYENYVTPERAVPETPPKKVWESNIPLANNWGYVPNDHYKSLKEIIHLLVNVVTKGGNLILGVGPKPDGTLPAEAESLLSGLGSWLDSYGEGIYGTRPIINAVNKKWKLTKKDQTVFAYHLLEEDTSSIFLDVTTLGLNMDRIEEISVLSCQDTLTSFENDLYKIETTEKDAIGIRINLAKENK</sequence>
<dbReference type="PANTHER" id="PTHR10030:SF37">
    <property type="entry name" value="ALPHA-L-FUCOSIDASE-RELATED"/>
    <property type="match status" value="1"/>
</dbReference>
<dbReference type="HOGENOM" id="CLU_002934_0_3_9"/>
<dbReference type="PRINTS" id="PR00741">
    <property type="entry name" value="GLHYDRLASE29"/>
</dbReference>
<dbReference type="PATRIC" id="fig|1158610.3.peg.795"/>